<sequence>MLQRLTPLVLSILLVPGATALAEVRMPAIFGSQMVLQRGMPVPVWGWADAGEEVTVTFQDQKKTTKADADGKWSVKLDSLNPGLPIPLVVKGKNQLTFDDVLVGDVWVCSGQSNMEWSINAALDPDLESLASKNNKLRLFHLVKATSTTPKTDCVGKWAVAGPGAVNNFSAVAYYFGRQLQQTTDIPIGLINTSWGGTRAEAWTSAEGMASRGEFKPIIDSWAAQEADYPKRKAAYEEAMTKWKKESAEATAAGKKPAPQPNAPVDPSATPHRQTNLYNAMIAPIVPYGIKGAIWYQGESNASRAEQYRTLMATLIKSWRDAWKQGDFPFYQVQLANFMAKKDAPGDSAWAELREAQVIASEAAAPGGVACIIDIGAAKDIHPKDKQNVGKRLARLALVDLYGLGGQVSRSGPTYKSMDIKDGKIVLHFDNLGEGGLRGLISYYNEPLSGFAIAGDDKNFVWGDAKIEGDTVVVSSKNVPNPTAVRYNWADNPSGNLFNKVYLPAYPFRTDNWDGVTKGKLAP</sequence>
<dbReference type="InParanoid" id="A0A517SJ88"/>
<dbReference type="SUPFAM" id="SSF52266">
    <property type="entry name" value="SGNH hydrolase"/>
    <property type="match status" value="1"/>
</dbReference>
<proteinExistence type="predicted"/>
<accession>A0A517SJ88</accession>
<evidence type="ECO:0000313" key="4">
    <source>
        <dbReference type="EMBL" id="QDT56179.1"/>
    </source>
</evidence>
<dbReference type="GO" id="GO:0001681">
    <property type="term" value="F:sialate O-acetylesterase activity"/>
    <property type="evidence" value="ECO:0007669"/>
    <property type="project" value="InterPro"/>
</dbReference>
<reference evidence="4 5" key="1">
    <citation type="submission" date="2019-02" db="EMBL/GenBank/DDBJ databases">
        <title>Deep-cultivation of Planctomycetes and their phenomic and genomic characterization uncovers novel biology.</title>
        <authorList>
            <person name="Wiegand S."/>
            <person name="Jogler M."/>
            <person name="Boedeker C."/>
            <person name="Pinto D."/>
            <person name="Vollmers J."/>
            <person name="Rivas-Marin E."/>
            <person name="Kohn T."/>
            <person name="Peeters S.H."/>
            <person name="Heuer A."/>
            <person name="Rast P."/>
            <person name="Oberbeckmann S."/>
            <person name="Bunk B."/>
            <person name="Jeske O."/>
            <person name="Meyerdierks A."/>
            <person name="Storesund J.E."/>
            <person name="Kallscheuer N."/>
            <person name="Luecker S."/>
            <person name="Lage O.M."/>
            <person name="Pohl T."/>
            <person name="Merkel B.J."/>
            <person name="Hornburger P."/>
            <person name="Mueller R.-W."/>
            <person name="Bruemmer F."/>
            <person name="Labrenz M."/>
            <person name="Spormann A.M."/>
            <person name="Op den Camp H."/>
            <person name="Overmann J."/>
            <person name="Amann R."/>
            <person name="Jetten M.S.M."/>
            <person name="Mascher T."/>
            <person name="Medema M.H."/>
            <person name="Devos D.P."/>
            <person name="Kaster A.-K."/>
            <person name="Ovreas L."/>
            <person name="Rohde M."/>
            <person name="Galperin M.Y."/>
            <person name="Jogler C."/>
        </authorList>
    </citation>
    <scope>NUCLEOTIDE SEQUENCE [LARGE SCALE GENOMIC DNA]</scope>
    <source>
        <strain evidence="4 5">Pan44</strain>
    </source>
</reference>
<feature type="domain" description="Sialate O-acetylesterase" evidence="3">
    <location>
        <begin position="273"/>
        <end position="360"/>
    </location>
</feature>
<dbReference type="RefSeq" id="WP_145033208.1">
    <property type="nucleotide sequence ID" value="NZ_CP036271.1"/>
</dbReference>
<protein>
    <recommendedName>
        <fullName evidence="3">Sialate O-acetylesterase domain-containing protein</fullName>
    </recommendedName>
</protein>
<feature type="region of interest" description="Disordered" evidence="2">
    <location>
        <begin position="247"/>
        <end position="271"/>
    </location>
</feature>
<evidence type="ECO:0000259" key="3">
    <source>
        <dbReference type="Pfam" id="PF03629"/>
    </source>
</evidence>
<dbReference type="Gene3D" id="2.60.40.10">
    <property type="entry name" value="Immunoglobulins"/>
    <property type="match status" value="1"/>
</dbReference>
<dbReference type="InterPro" id="IPR039329">
    <property type="entry name" value="SIAE"/>
</dbReference>
<dbReference type="Proteomes" id="UP000315700">
    <property type="component" value="Chromosome"/>
</dbReference>
<evidence type="ECO:0000256" key="2">
    <source>
        <dbReference type="SAM" id="MobiDB-lite"/>
    </source>
</evidence>
<dbReference type="InterPro" id="IPR005181">
    <property type="entry name" value="SASA"/>
</dbReference>
<organism evidence="4 5">
    <name type="scientific">Caulifigura coniformis</name>
    <dbReference type="NCBI Taxonomy" id="2527983"/>
    <lineage>
        <taxon>Bacteria</taxon>
        <taxon>Pseudomonadati</taxon>
        <taxon>Planctomycetota</taxon>
        <taxon>Planctomycetia</taxon>
        <taxon>Planctomycetales</taxon>
        <taxon>Planctomycetaceae</taxon>
        <taxon>Caulifigura</taxon>
    </lineage>
</organism>
<evidence type="ECO:0000256" key="1">
    <source>
        <dbReference type="ARBA" id="ARBA00022801"/>
    </source>
</evidence>
<dbReference type="Pfam" id="PF03629">
    <property type="entry name" value="SASA"/>
    <property type="match status" value="1"/>
</dbReference>
<dbReference type="Gene3D" id="3.40.50.1110">
    <property type="entry name" value="SGNH hydrolase"/>
    <property type="match status" value="1"/>
</dbReference>
<dbReference type="PANTHER" id="PTHR22901">
    <property type="entry name" value="SIALATE O-ACETYLESTERASE"/>
    <property type="match status" value="1"/>
</dbReference>
<dbReference type="AlphaFoldDB" id="A0A517SJ88"/>
<name>A0A517SJ88_9PLAN</name>
<gene>
    <name evidence="4" type="ORF">Pan44_42310</name>
</gene>
<evidence type="ECO:0000313" key="5">
    <source>
        <dbReference type="Proteomes" id="UP000315700"/>
    </source>
</evidence>
<dbReference type="GO" id="GO:0005975">
    <property type="term" value="P:carbohydrate metabolic process"/>
    <property type="evidence" value="ECO:0007669"/>
    <property type="project" value="TreeGrafter"/>
</dbReference>
<keyword evidence="1" id="KW-0378">Hydrolase</keyword>
<dbReference type="InterPro" id="IPR013783">
    <property type="entry name" value="Ig-like_fold"/>
</dbReference>
<dbReference type="PANTHER" id="PTHR22901:SF0">
    <property type="entry name" value="SIALATE O-ACETYLESTERASE"/>
    <property type="match status" value="1"/>
</dbReference>
<keyword evidence="5" id="KW-1185">Reference proteome</keyword>
<dbReference type="KEGG" id="ccos:Pan44_42310"/>
<dbReference type="InterPro" id="IPR036514">
    <property type="entry name" value="SGNH_hydro_sf"/>
</dbReference>
<dbReference type="EMBL" id="CP036271">
    <property type="protein sequence ID" value="QDT56179.1"/>
    <property type="molecule type" value="Genomic_DNA"/>
</dbReference>
<dbReference type="OrthoDB" id="9795554at2"/>